<dbReference type="Proteomes" id="UP000319514">
    <property type="component" value="Unassembled WGS sequence"/>
</dbReference>
<reference evidence="3 4" key="1">
    <citation type="submission" date="2019-06" db="EMBL/GenBank/DDBJ databases">
        <title>Sequencing the genomes of 1000 actinobacteria strains.</title>
        <authorList>
            <person name="Klenk H.-P."/>
        </authorList>
    </citation>
    <scope>NUCLEOTIDE SEQUENCE [LARGE SCALE GENOMIC DNA]</scope>
    <source>
        <strain evidence="3 4">DSM 18082</strain>
    </source>
</reference>
<organism evidence="3 4">
    <name type="scientific">Oryzihumus leptocrescens</name>
    <dbReference type="NCBI Taxonomy" id="297536"/>
    <lineage>
        <taxon>Bacteria</taxon>
        <taxon>Bacillati</taxon>
        <taxon>Actinomycetota</taxon>
        <taxon>Actinomycetes</taxon>
        <taxon>Micrococcales</taxon>
        <taxon>Intrasporangiaceae</taxon>
        <taxon>Oryzihumus</taxon>
    </lineage>
</organism>
<evidence type="ECO:0000256" key="1">
    <source>
        <dbReference type="SAM" id="MobiDB-lite"/>
    </source>
</evidence>
<evidence type="ECO:0000259" key="2">
    <source>
        <dbReference type="PROSITE" id="PS50076"/>
    </source>
</evidence>
<feature type="region of interest" description="Disordered" evidence="1">
    <location>
        <begin position="72"/>
        <end position="122"/>
    </location>
</feature>
<accession>A0A542ZNZ9</accession>
<dbReference type="Pfam" id="PF00226">
    <property type="entry name" value="DnaJ"/>
    <property type="match status" value="1"/>
</dbReference>
<evidence type="ECO:0000313" key="4">
    <source>
        <dbReference type="Proteomes" id="UP000319514"/>
    </source>
</evidence>
<feature type="region of interest" description="Disordered" evidence="1">
    <location>
        <begin position="29"/>
        <end position="50"/>
    </location>
</feature>
<sequence length="122" mass="13208">MRLNGSDPYTILGVARNATEEQIRRAYPTLMRQNHPDTRPSGDPTLGAASNTTLERAIAAYAILGDPASRAEYDHRTSAQHPRAAPWGDPGRWGGPGMRSSSGAPDQPPIQAGPVRWHRRSG</sequence>
<evidence type="ECO:0000313" key="3">
    <source>
        <dbReference type="EMBL" id="TQL61930.1"/>
    </source>
</evidence>
<protein>
    <submittedName>
        <fullName evidence="3">DnaJ-like protein</fullName>
    </submittedName>
</protein>
<dbReference type="SMART" id="SM00271">
    <property type="entry name" value="DnaJ"/>
    <property type="match status" value="1"/>
</dbReference>
<dbReference type="PROSITE" id="PS50076">
    <property type="entry name" value="DNAJ_2"/>
    <property type="match status" value="1"/>
</dbReference>
<dbReference type="AlphaFoldDB" id="A0A542ZNZ9"/>
<proteinExistence type="predicted"/>
<comment type="caution">
    <text evidence="3">The sequence shown here is derived from an EMBL/GenBank/DDBJ whole genome shotgun (WGS) entry which is preliminary data.</text>
</comment>
<dbReference type="SUPFAM" id="SSF46565">
    <property type="entry name" value="Chaperone J-domain"/>
    <property type="match status" value="1"/>
</dbReference>
<dbReference type="RefSeq" id="WP_185746205.1">
    <property type="nucleotide sequence ID" value="NZ_BAAAKX010000011.1"/>
</dbReference>
<dbReference type="InterPro" id="IPR050817">
    <property type="entry name" value="DjlA_DnaK_co-chaperone"/>
</dbReference>
<dbReference type="PRINTS" id="PR00625">
    <property type="entry name" value="JDOMAIN"/>
</dbReference>
<keyword evidence="4" id="KW-1185">Reference proteome</keyword>
<dbReference type="InterPro" id="IPR036869">
    <property type="entry name" value="J_dom_sf"/>
</dbReference>
<dbReference type="CDD" id="cd06257">
    <property type="entry name" value="DnaJ"/>
    <property type="match status" value="1"/>
</dbReference>
<gene>
    <name evidence="3" type="ORF">FB474_3354</name>
</gene>
<dbReference type="InterPro" id="IPR001623">
    <property type="entry name" value="DnaJ_domain"/>
</dbReference>
<dbReference type="Gene3D" id="1.10.287.110">
    <property type="entry name" value="DnaJ domain"/>
    <property type="match status" value="1"/>
</dbReference>
<dbReference type="EMBL" id="VFOQ01000001">
    <property type="protein sequence ID" value="TQL61930.1"/>
    <property type="molecule type" value="Genomic_DNA"/>
</dbReference>
<name>A0A542ZNZ9_9MICO</name>
<feature type="domain" description="J" evidence="2">
    <location>
        <begin position="7"/>
        <end position="77"/>
    </location>
</feature>
<dbReference type="PANTHER" id="PTHR24074">
    <property type="entry name" value="CO-CHAPERONE PROTEIN DJLA"/>
    <property type="match status" value="1"/>
</dbReference>